<evidence type="ECO:0000256" key="6">
    <source>
        <dbReference type="SAM" id="Coils"/>
    </source>
</evidence>
<dbReference type="STRING" id="1802451.A3C82_02445"/>
<dbReference type="Proteomes" id="UP000176901">
    <property type="component" value="Unassembled WGS sequence"/>
</dbReference>
<dbReference type="Pfam" id="PF03462">
    <property type="entry name" value="PCRF"/>
    <property type="match status" value="1"/>
</dbReference>
<sequence>MRKNRLKASARESCFWRTAFDSAQKKERILVIEAEVSKPEFWDDNERAFKLSQELSLLKEEKELFDKIFSEWQDLSELAKISSSEAELSELSAQVAKLLAKIRKAELQTFLSGTYDKGNALLTLTAGAGGQDSQDWVALLFRMYERYCAKKNWKVKVLHESFGDPGPEGRIGIKQVTFEVAGIYAYGFLKKEHGVHRLVRISPFSAKSLRHTSFAALEVLPEIHASQEHIEIRPEDLQVEMTRSSGPGGQNVNKRETAVRVVHIPTGIVVESQTQRSQQQNKEKALEILAGKLYFLQQQARAEELTKLKGKQNAIEWGSQIRSYVLAPYQLVKDHRTNVETSNTQAVFNGELDEFIEAELTLKHD</sequence>
<evidence type="ECO:0000256" key="2">
    <source>
        <dbReference type="ARBA" id="ARBA00022481"/>
    </source>
</evidence>
<reference evidence="8 9" key="1">
    <citation type="journal article" date="2016" name="Nat. Commun.">
        <title>Thousands of microbial genomes shed light on interconnected biogeochemical processes in an aquifer system.</title>
        <authorList>
            <person name="Anantharaman K."/>
            <person name="Brown C.T."/>
            <person name="Hug L.A."/>
            <person name="Sharon I."/>
            <person name="Castelle C.J."/>
            <person name="Probst A.J."/>
            <person name="Thomas B.C."/>
            <person name="Singh A."/>
            <person name="Wilkins M.J."/>
            <person name="Karaoz U."/>
            <person name="Brodie E.L."/>
            <person name="Williams K.H."/>
            <person name="Hubbard S.S."/>
            <person name="Banfield J.F."/>
        </authorList>
    </citation>
    <scope>NUCLEOTIDE SEQUENCE [LARGE SCALE GENOMIC DNA]</scope>
</reference>
<dbReference type="PANTHER" id="PTHR43116:SF3">
    <property type="entry name" value="CLASS I PEPTIDE CHAIN RELEASE FACTOR"/>
    <property type="match status" value="1"/>
</dbReference>
<dbReference type="InterPro" id="IPR004374">
    <property type="entry name" value="PrfB"/>
</dbReference>
<feature type="domain" description="Prokaryotic-type class I peptide chain release factors" evidence="7">
    <location>
        <begin position="243"/>
        <end position="259"/>
    </location>
</feature>
<dbReference type="InterPro" id="IPR000352">
    <property type="entry name" value="Pep_chain_release_fac_I"/>
</dbReference>
<dbReference type="SUPFAM" id="SSF75620">
    <property type="entry name" value="Release factor"/>
    <property type="match status" value="1"/>
</dbReference>
<feature type="modified residue" description="N5-methylglutamine" evidence="4">
    <location>
        <position position="250"/>
    </location>
</feature>
<feature type="coiled-coil region" evidence="6">
    <location>
        <begin position="81"/>
        <end position="108"/>
    </location>
</feature>
<dbReference type="AlphaFoldDB" id="A0A1G2R2M5"/>
<evidence type="ECO:0000313" key="9">
    <source>
        <dbReference type="Proteomes" id="UP000176901"/>
    </source>
</evidence>
<comment type="subcellular location">
    <subcellularLocation>
        <location evidence="4">Cytoplasm</location>
    </subcellularLocation>
</comment>
<dbReference type="GO" id="GO:0016149">
    <property type="term" value="F:translation release factor activity, codon specific"/>
    <property type="evidence" value="ECO:0007669"/>
    <property type="project" value="UniProtKB-UniRule"/>
</dbReference>
<organism evidence="8 9">
    <name type="scientific">Candidatus Wildermuthbacteria bacterium RIFCSPHIGHO2_02_FULL_47_12</name>
    <dbReference type="NCBI Taxonomy" id="1802451"/>
    <lineage>
        <taxon>Bacteria</taxon>
        <taxon>Candidatus Wildermuthiibacteriota</taxon>
    </lineage>
</organism>
<dbReference type="HAMAP" id="MF_00094">
    <property type="entry name" value="Rel_fac_2"/>
    <property type="match status" value="1"/>
</dbReference>
<dbReference type="SMART" id="SM00937">
    <property type="entry name" value="PCRF"/>
    <property type="match status" value="1"/>
</dbReference>
<keyword evidence="6" id="KW-0175">Coiled coil</keyword>
<evidence type="ECO:0000256" key="3">
    <source>
        <dbReference type="ARBA" id="ARBA00022917"/>
    </source>
</evidence>
<keyword evidence="4" id="KW-0963">Cytoplasm</keyword>
<keyword evidence="3 4" id="KW-0648">Protein biosynthesis</keyword>
<comment type="PTM">
    <text evidence="4">Methylated by PrmC. Methylation increases the termination efficiency of RF2.</text>
</comment>
<dbReference type="InterPro" id="IPR045853">
    <property type="entry name" value="Pep_chain_release_fac_I_sf"/>
</dbReference>
<dbReference type="PROSITE" id="PS00745">
    <property type="entry name" value="RF_PROK_I"/>
    <property type="match status" value="1"/>
</dbReference>
<dbReference type="Gene3D" id="3.30.160.20">
    <property type="match status" value="1"/>
</dbReference>
<evidence type="ECO:0000259" key="7">
    <source>
        <dbReference type="PROSITE" id="PS00745"/>
    </source>
</evidence>
<dbReference type="InterPro" id="IPR005139">
    <property type="entry name" value="PCRF"/>
</dbReference>
<evidence type="ECO:0000313" key="8">
    <source>
        <dbReference type="EMBL" id="OHA67090.1"/>
    </source>
</evidence>
<dbReference type="Pfam" id="PF00472">
    <property type="entry name" value="RF-1"/>
    <property type="match status" value="1"/>
</dbReference>
<dbReference type="PANTHER" id="PTHR43116">
    <property type="entry name" value="PEPTIDE CHAIN RELEASE FACTOR 2"/>
    <property type="match status" value="1"/>
</dbReference>
<protein>
    <recommendedName>
        <fullName evidence="4 5">Peptide chain release factor 2</fullName>
        <shortName evidence="4">RF-2</shortName>
    </recommendedName>
</protein>
<dbReference type="EMBL" id="MHTW01000018">
    <property type="protein sequence ID" value="OHA67090.1"/>
    <property type="molecule type" value="Genomic_DNA"/>
</dbReference>
<evidence type="ECO:0000256" key="5">
    <source>
        <dbReference type="NCBIfam" id="TIGR00020"/>
    </source>
</evidence>
<name>A0A1G2R2M5_9BACT</name>
<evidence type="ECO:0000256" key="4">
    <source>
        <dbReference type="HAMAP-Rule" id="MF_00094"/>
    </source>
</evidence>
<dbReference type="NCBIfam" id="TIGR00020">
    <property type="entry name" value="prfB"/>
    <property type="match status" value="1"/>
</dbReference>
<gene>
    <name evidence="4" type="primary">prfB</name>
    <name evidence="8" type="ORF">A3C82_02445</name>
</gene>
<evidence type="ECO:0000256" key="1">
    <source>
        <dbReference type="ARBA" id="ARBA00010835"/>
    </source>
</evidence>
<dbReference type="Gene3D" id="1.20.58.410">
    <property type="entry name" value="Release factor"/>
    <property type="match status" value="1"/>
</dbReference>
<comment type="similarity">
    <text evidence="1 4">Belongs to the prokaryotic/mitochondrial release factor family.</text>
</comment>
<dbReference type="GO" id="GO:0005737">
    <property type="term" value="C:cytoplasm"/>
    <property type="evidence" value="ECO:0007669"/>
    <property type="project" value="UniProtKB-SubCell"/>
</dbReference>
<proteinExistence type="inferred from homology"/>
<dbReference type="Gene3D" id="3.30.70.1660">
    <property type="match status" value="1"/>
</dbReference>
<comment type="function">
    <text evidence="4">Peptide chain release factor 2 directs the termination of translation in response to the peptide chain termination codons UGA and UAA.</text>
</comment>
<accession>A0A1G2R2M5</accession>
<keyword evidence="2 4" id="KW-0488">Methylation</keyword>
<comment type="caution">
    <text evidence="8">The sequence shown here is derived from an EMBL/GenBank/DDBJ whole genome shotgun (WGS) entry which is preliminary data.</text>
</comment>